<reference evidence="5" key="1">
    <citation type="journal article" date="2020" name="Stud. Mycol.">
        <title>101 Dothideomycetes genomes: a test case for predicting lifestyles and emergence of pathogens.</title>
        <authorList>
            <person name="Haridas S."/>
            <person name="Albert R."/>
            <person name="Binder M."/>
            <person name="Bloem J."/>
            <person name="Labutti K."/>
            <person name="Salamov A."/>
            <person name="Andreopoulos B."/>
            <person name="Baker S."/>
            <person name="Barry K."/>
            <person name="Bills G."/>
            <person name="Bluhm B."/>
            <person name="Cannon C."/>
            <person name="Castanera R."/>
            <person name="Culley D."/>
            <person name="Daum C."/>
            <person name="Ezra D."/>
            <person name="Gonzalez J."/>
            <person name="Henrissat B."/>
            <person name="Kuo A."/>
            <person name="Liang C."/>
            <person name="Lipzen A."/>
            <person name="Lutzoni F."/>
            <person name="Magnuson J."/>
            <person name="Mondo S."/>
            <person name="Nolan M."/>
            <person name="Ohm R."/>
            <person name="Pangilinan J."/>
            <person name="Park H.-J."/>
            <person name="Ramirez L."/>
            <person name="Alfaro M."/>
            <person name="Sun H."/>
            <person name="Tritt A."/>
            <person name="Yoshinaga Y."/>
            <person name="Zwiers L.-H."/>
            <person name="Turgeon B."/>
            <person name="Goodwin S."/>
            <person name="Spatafora J."/>
            <person name="Crous P."/>
            <person name="Grigoriev I."/>
        </authorList>
    </citation>
    <scope>NUCLEOTIDE SEQUENCE</scope>
    <source>
        <strain evidence="5">CBS 260.36</strain>
    </source>
</reference>
<dbReference type="PROSITE" id="PS00012">
    <property type="entry name" value="PHOSPHOPANTETHEINE"/>
    <property type="match status" value="1"/>
</dbReference>
<dbReference type="PANTHER" id="PTHR43439">
    <property type="entry name" value="PHENYLACETATE-COENZYME A LIGASE"/>
    <property type="match status" value="1"/>
</dbReference>
<dbReference type="SUPFAM" id="SSF47336">
    <property type="entry name" value="ACP-like"/>
    <property type="match status" value="1"/>
</dbReference>
<accession>A0A9P4ML29</accession>
<evidence type="ECO:0000313" key="6">
    <source>
        <dbReference type="Proteomes" id="UP000799439"/>
    </source>
</evidence>
<dbReference type="SUPFAM" id="SSF56801">
    <property type="entry name" value="Acetyl-CoA synthetase-like"/>
    <property type="match status" value="1"/>
</dbReference>
<dbReference type="GO" id="GO:0031177">
    <property type="term" value="F:phosphopantetheine binding"/>
    <property type="evidence" value="ECO:0007669"/>
    <property type="project" value="InterPro"/>
</dbReference>
<dbReference type="Gene3D" id="3.40.50.12780">
    <property type="entry name" value="N-terminal domain of ligase-like"/>
    <property type="match status" value="1"/>
</dbReference>
<dbReference type="InterPro" id="IPR042099">
    <property type="entry name" value="ANL_N_sf"/>
</dbReference>
<dbReference type="Pfam" id="PF00550">
    <property type="entry name" value="PP-binding"/>
    <property type="match status" value="1"/>
</dbReference>
<dbReference type="OrthoDB" id="429813at2759"/>
<name>A0A9P4ML29_9PEZI</name>
<dbReference type="Gene3D" id="3.40.50.720">
    <property type="entry name" value="NAD(P)-binding Rossmann-like Domain"/>
    <property type="match status" value="1"/>
</dbReference>
<dbReference type="SUPFAM" id="SSF51735">
    <property type="entry name" value="NAD(P)-binding Rossmann-fold domains"/>
    <property type="match status" value="1"/>
</dbReference>
<dbReference type="Pfam" id="PF23562">
    <property type="entry name" value="AMP-binding_C_3"/>
    <property type="match status" value="1"/>
</dbReference>
<sequence>MAEPNYFTCTLGQAAALELVDENFTSVPSFIDSQAKKFPNNKAVGFAIPPKHGKEDQAWNYTIYTFKDLHRGSVNLALEYRRKHGDILAGSSSIALLCPSTPEFLFTWLGLMRLGQAVLLIAPQCQAPAIAHLCKACNVTTLVFDEQYKDLADRATVSARDAGDDLSALKISFANHVTISDLLQKDSNQDDQFPKPKASDVAYLHHTSGTSSGVPKPIPQTHRAGCGVLPHFPDGGTKATFTTTPLYHGGIADAFRAWTSGALIWLFPGKGVPITAKNIIRCLHIAKELSDGNKAPPVRYFSSVPYVLQSVEADERGLGMLKDMDIVGVGGAALPTEVGDRLVKSGVNLISRFGSAECGFLMSSHRDYERDQEWQFLRSAQGSQHLQFVDQGDGLAELVISNGWPHMAKQNREDGSFATADLFARHESITDAWRYHSRADSQLTLITGKKFDPAPLEDAIATSELLEDALIFGNGQPYAGVLLFRSERASRIPDQELVGQLWPAIDALNRDSQDHARLLKKMLVPMPVLETELEKSSKGTIIRGAAEKRFADDIDNAYGTADEDSMTDVPDQEVLEALKAHIQSILGHKEKPRDDDDLFAYGVDSVAGMRVRNSLNRLMPNVKKQLPLNIVEDCGTVERLASYVIKTRHGQDTPANEDDEEKQLMLDLVEKYSKFDTGSNDKLTNGHMKHHNNVEEVSDKETVVLTGVTGALGAHLLDLYSQNDRVRRIYCLVRGSDDHACSQRVIKALEQRSLGPLDKSKVVILRSSLGDRHLGLSSADYNRLAIEASAILHVAWAVNFRMRLRSFEKDNIAGVTNLIELALQSSRPLPPRFGFCSSVASVMCSNGSSQDPIPEEISQDTGSATGLGYSRSKWVAEQICDIANRETRLAGRITVFRVGQLAGDSHRGVWNSKEAWPMMLSAVKVTGQLPDLEGETLDWLPVDVAAEALGQGMDPLGGDNGGYCSGQGDDHNQHGHPKKATDVMHVVHAGPNPKWHQLLLWLQAEVNFEIIGPSEWVASLERAATDGKIAHHPAFKLLELWKSAYGSGATQDMDNGKLRQGANSGDGGGGRNDDEHSRAFGMDKTKEAIPALREIKPVDREYIMKLWRWIDTNM</sequence>
<evidence type="ECO:0000256" key="2">
    <source>
        <dbReference type="ARBA" id="ARBA00022553"/>
    </source>
</evidence>
<organism evidence="5 6">
    <name type="scientific">Myriangium duriaei CBS 260.36</name>
    <dbReference type="NCBI Taxonomy" id="1168546"/>
    <lineage>
        <taxon>Eukaryota</taxon>
        <taxon>Fungi</taxon>
        <taxon>Dikarya</taxon>
        <taxon>Ascomycota</taxon>
        <taxon>Pezizomycotina</taxon>
        <taxon>Dothideomycetes</taxon>
        <taxon>Dothideomycetidae</taxon>
        <taxon>Myriangiales</taxon>
        <taxon>Myriangiaceae</taxon>
        <taxon>Myriangium</taxon>
    </lineage>
</organism>
<dbReference type="InterPro" id="IPR020806">
    <property type="entry name" value="PKS_PP-bd"/>
</dbReference>
<dbReference type="InterPro" id="IPR036736">
    <property type="entry name" value="ACP-like_sf"/>
</dbReference>
<dbReference type="InterPro" id="IPR006162">
    <property type="entry name" value="Ppantetheine_attach_site"/>
</dbReference>
<feature type="region of interest" description="Disordered" evidence="3">
    <location>
        <begin position="1049"/>
        <end position="1083"/>
    </location>
</feature>
<dbReference type="Proteomes" id="UP000799439">
    <property type="component" value="Unassembled WGS sequence"/>
</dbReference>
<dbReference type="Gene3D" id="1.10.1200.10">
    <property type="entry name" value="ACP-like"/>
    <property type="match status" value="1"/>
</dbReference>
<keyword evidence="1" id="KW-0596">Phosphopantetheine</keyword>
<dbReference type="Pfam" id="PF07993">
    <property type="entry name" value="NAD_binding_4"/>
    <property type="match status" value="1"/>
</dbReference>
<dbReference type="PROSITE" id="PS50075">
    <property type="entry name" value="CARRIER"/>
    <property type="match status" value="1"/>
</dbReference>
<comment type="caution">
    <text evidence="5">The sequence shown here is derived from an EMBL/GenBank/DDBJ whole genome shotgun (WGS) entry which is preliminary data.</text>
</comment>
<dbReference type="Pfam" id="PF00501">
    <property type="entry name" value="AMP-binding"/>
    <property type="match status" value="1"/>
</dbReference>
<evidence type="ECO:0000256" key="1">
    <source>
        <dbReference type="ARBA" id="ARBA00022450"/>
    </source>
</evidence>
<dbReference type="AlphaFoldDB" id="A0A9P4ML29"/>
<dbReference type="InterPro" id="IPR000873">
    <property type="entry name" value="AMP-dep_synth/lig_dom"/>
</dbReference>
<keyword evidence="6" id="KW-1185">Reference proteome</keyword>
<dbReference type="InterPro" id="IPR013120">
    <property type="entry name" value="FAR_NAD-bd"/>
</dbReference>
<protein>
    <submittedName>
        <fullName evidence="5">Acetyl-CoA synthetase-like protein</fullName>
    </submittedName>
</protein>
<evidence type="ECO:0000259" key="4">
    <source>
        <dbReference type="PROSITE" id="PS50075"/>
    </source>
</evidence>
<keyword evidence="2" id="KW-0597">Phosphoprotein</keyword>
<dbReference type="SMART" id="SM00823">
    <property type="entry name" value="PKS_PP"/>
    <property type="match status" value="1"/>
</dbReference>
<evidence type="ECO:0000313" key="5">
    <source>
        <dbReference type="EMBL" id="KAF2156883.1"/>
    </source>
</evidence>
<proteinExistence type="predicted"/>
<gene>
    <name evidence="5" type="ORF">K461DRAFT_219782</name>
</gene>
<feature type="domain" description="Carrier" evidence="4">
    <location>
        <begin position="569"/>
        <end position="648"/>
    </location>
</feature>
<dbReference type="PANTHER" id="PTHR43439:SF2">
    <property type="entry name" value="ENZYME, PUTATIVE (JCVI)-RELATED"/>
    <property type="match status" value="1"/>
</dbReference>
<dbReference type="InterPro" id="IPR051414">
    <property type="entry name" value="Adenylate-forming_Reductase"/>
</dbReference>
<dbReference type="EMBL" id="ML996081">
    <property type="protein sequence ID" value="KAF2156883.1"/>
    <property type="molecule type" value="Genomic_DNA"/>
</dbReference>
<dbReference type="InterPro" id="IPR036291">
    <property type="entry name" value="NAD(P)-bd_dom_sf"/>
</dbReference>
<evidence type="ECO:0000256" key="3">
    <source>
        <dbReference type="SAM" id="MobiDB-lite"/>
    </source>
</evidence>
<feature type="compositionally biased region" description="Basic and acidic residues" evidence="3">
    <location>
        <begin position="1071"/>
        <end position="1083"/>
    </location>
</feature>
<dbReference type="InterPro" id="IPR009081">
    <property type="entry name" value="PP-bd_ACP"/>
</dbReference>